<comment type="catalytic activity">
    <reaction evidence="1">
        <text>ATP + protein L-histidine = ADP + protein N-phospho-L-histidine.</text>
        <dbReference type="EC" id="2.7.13.3"/>
    </reaction>
</comment>
<comment type="caution">
    <text evidence="9">The sequence shown here is derived from an EMBL/GenBank/DDBJ whole genome shotgun (WGS) entry which is preliminary data.</text>
</comment>
<dbReference type="PROSITE" id="PS50109">
    <property type="entry name" value="HIS_KIN"/>
    <property type="match status" value="1"/>
</dbReference>
<dbReference type="CDD" id="cd00075">
    <property type="entry name" value="HATPase"/>
    <property type="match status" value="1"/>
</dbReference>
<dbReference type="GO" id="GO:0005886">
    <property type="term" value="C:plasma membrane"/>
    <property type="evidence" value="ECO:0007669"/>
    <property type="project" value="TreeGrafter"/>
</dbReference>
<dbReference type="InterPro" id="IPR035965">
    <property type="entry name" value="PAS-like_dom_sf"/>
</dbReference>
<dbReference type="PROSITE" id="PS50112">
    <property type="entry name" value="PAS"/>
    <property type="match status" value="1"/>
</dbReference>
<dbReference type="InterPro" id="IPR036097">
    <property type="entry name" value="HisK_dim/P_sf"/>
</dbReference>
<dbReference type="Pfam" id="PF00989">
    <property type="entry name" value="PAS"/>
    <property type="match status" value="1"/>
</dbReference>
<name>A0A430K5I6_9FLAO</name>
<evidence type="ECO:0000256" key="4">
    <source>
        <dbReference type="ARBA" id="ARBA00022679"/>
    </source>
</evidence>
<dbReference type="InterPro" id="IPR000014">
    <property type="entry name" value="PAS"/>
</dbReference>
<dbReference type="RefSeq" id="WP_126161054.1">
    <property type="nucleotide sequence ID" value="NZ_RQPJ01000002.1"/>
</dbReference>
<evidence type="ECO:0000256" key="6">
    <source>
        <dbReference type="SAM" id="Coils"/>
    </source>
</evidence>
<proteinExistence type="predicted"/>
<dbReference type="GO" id="GO:0000155">
    <property type="term" value="F:phosphorelay sensor kinase activity"/>
    <property type="evidence" value="ECO:0007669"/>
    <property type="project" value="InterPro"/>
</dbReference>
<protein>
    <recommendedName>
        <fullName evidence="2">histidine kinase</fullName>
        <ecNumber evidence="2">2.7.13.3</ecNumber>
    </recommendedName>
</protein>
<dbReference type="EC" id="2.7.13.3" evidence="2"/>
<dbReference type="InterPro" id="IPR036890">
    <property type="entry name" value="HATPase_C_sf"/>
</dbReference>
<dbReference type="Proteomes" id="UP000267585">
    <property type="component" value="Unassembled WGS sequence"/>
</dbReference>
<dbReference type="EMBL" id="RQPJ01000002">
    <property type="protein sequence ID" value="RTE54322.1"/>
    <property type="molecule type" value="Genomic_DNA"/>
</dbReference>
<dbReference type="Pfam" id="PF00512">
    <property type="entry name" value="HisKA"/>
    <property type="match status" value="1"/>
</dbReference>
<dbReference type="CDD" id="cd00130">
    <property type="entry name" value="PAS"/>
    <property type="match status" value="1"/>
</dbReference>
<evidence type="ECO:0000313" key="9">
    <source>
        <dbReference type="EMBL" id="RTE54322.1"/>
    </source>
</evidence>
<dbReference type="SUPFAM" id="SSF55874">
    <property type="entry name" value="ATPase domain of HSP90 chaperone/DNA topoisomerase II/histidine kinase"/>
    <property type="match status" value="1"/>
</dbReference>
<dbReference type="SMART" id="SM00388">
    <property type="entry name" value="HisKA"/>
    <property type="match status" value="1"/>
</dbReference>
<dbReference type="Pfam" id="PF02518">
    <property type="entry name" value="HATPase_c"/>
    <property type="match status" value="1"/>
</dbReference>
<dbReference type="SMART" id="SM00091">
    <property type="entry name" value="PAS"/>
    <property type="match status" value="1"/>
</dbReference>
<dbReference type="InterPro" id="IPR004358">
    <property type="entry name" value="Sig_transdc_His_kin-like_C"/>
</dbReference>
<dbReference type="CDD" id="cd00082">
    <property type="entry name" value="HisKA"/>
    <property type="match status" value="1"/>
</dbReference>
<dbReference type="AlphaFoldDB" id="A0A430K5I6"/>
<keyword evidence="3" id="KW-0597">Phosphoprotein</keyword>
<sequence length="408" mass="46278">MNEPTRQELENEIAKLKEQNEKLRAHIATQNQEEIKDLAYPESEELEHYTHTVLNNMGDAVFLKDDQSRLLFVNDAFCEMFNLPKTEVLGKTLAEKVPIEERESFLSIDKKVLEDGIENTNEETLTLNGENSRNISTRKSRYIDQKGNKFLVGVIRDITDQKRSELILKENESRLRELNATKDKLFSIIAHDLRSPFNNIILLSELLTKEAKIREIPKSEQFLNLIHTTAQNTIVLLDNLFNWAKSQNGELKFKSEKTNIATVISEVLELSSAIAKTKNITLKPTNLEEVEIYSDEKIIKTVLRNLISNAIKYSNPGDDITVFAVSNKDHVKITVSDNGVGIDETTRKKLFRISTNVSSPGTAKEKGSGFGLILCKEFVEKLGGNIWVESEKGKGSDFIFTLPFENKS</sequence>
<feature type="domain" description="PAS" evidence="8">
    <location>
        <begin position="46"/>
        <end position="116"/>
    </location>
</feature>
<dbReference type="OrthoDB" id="9810447at2"/>
<evidence type="ECO:0000313" key="10">
    <source>
        <dbReference type="Proteomes" id="UP000267585"/>
    </source>
</evidence>
<reference evidence="9 10" key="1">
    <citation type="submission" date="2018-11" db="EMBL/GenBank/DDBJ databases">
        <title>Arenibacter aquaticus sp.nov., a marine bacterium isolated from surface seawater in the South China Sea.</title>
        <authorList>
            <person name="Guo J."/>
            <person name="Sun J."/>
        </authorList>
    </citation>
    <scope>NUCLEOTIDE SEQUENCE [LARGE SCALE GENOMIC DNA]</scope>
    <source>
        <strain evidence="9 10">GUO666</strain>
    </source>
</reference>
<evidence type="ECO:0000256" key="5">
    <source>
        <dbReference type="ARBA" id="ARBA00022777"/>
    </source>
</evidence>
<dbReference type="FunFam" id="3.30.565.10:FF:000006">
    <property type="entry name" value="Sensor histidine kinase WalK"/>
    <property type="match status" value="1"/>
</dbReference>
<evidence type="ECO:0000256" key="3">
    <source>
        <dbReference type="ARBA" id="ARBA00022553"/>
    </source>
</evidence>
<dbReference type="SUPFAM" id="SSF47384">
    <property type="entry name" value="Homodimeric domain of signal transducing histidine kinase"/>
    <property type="match status" value="1"/>
</dbReference>
<dbReference type="InterPro" id="IPR013767">
    <property type="entry name" value="PAS_fold"/>
</dbReference>
<evidence type="ECO:0000256" key="2">
    <source>
        <dbReference type="ARBA" id="ARBA00012438"/>
    </source>
</evidence>
<keyword evidence="5 9" id="KW-0418">Kinase</keyword>
<evidence type="ECO:0000259" key="8">
    <source>
        <dbReference type="PROSITE" id="PS50112"/>
    </source>
</evidence>
<dbReference type="InterPro" id="IPR003594">
    <property type="entry name" value="HATPase_dom"/>
</dbReference>
<dbReference type="PANTHER" id="PTHR43047:SF72">
    <property type="entry name" value="OSMOSENSING HISTIDINE PROTEIN KINASE SLN1"/>
    <property type="match status" value="1"/>
</dbReference>
<dbReference type="InterPro" id="IPR003661">
    <property type="entry name" value="HisK_dim/P_dom"/>
</dbReference>
<evidence type="ECO:0000259" key="7">
    <source>
        <dbReference type="PROSITE" id="PS50109"/>
    </source>
</evidence>
<dbReference type="SMART" id="SM00387">
    <property type="entry name" value="HATPase_c"/>
    <property type="match status" value="1"/>
</dbReference>
<dbReference type="SUPFAM" id="SSF55785">
    <property type="entry name" value="PYP-like sensor domain (PAS domain)"/>
    <property type="match status" value="1"/>
</dbReference>
<dbReference type="PRINTS" id="PR00344">
    <property type="entry name" value="BCTRLSENSOR"/>
</dbReference>
<keyword evidence="4" id="KW-0808">Transferase</keyword>
<gene>
    <name evidence="9" type="ORF">EHW67_03910</name>
</gene>
<dbReference type="InterPro" id="IPR005467">
    <property type="entry name" value="His_kinase_dom"/>
</dbReference>
<evidence type="ECO:0000256" key="1">
    <source>
        <dbReference type="ARBA" id="ARBA00000085"/>
    </source>
</evidence>
<feature type="coiled-coil region" evidence="6">
    <location>
        <begin position="6"/>
        <end position="33"/>
    </location>
</feature>
<keyword evidence="6" id="KW-0175">Coiled coil</keyword>
<dbReference type="PANTHER" id="PTHR43047">
    <property type="entry name" value="TWO-COMPONENT HISTIDINE PROTEIN KINASE"/>
    <property type="match status" value="1"/>
</dbReference>
<keyword evidence="10" id="KW-1185">Reference proteome</keyword>
<organism evidence="9 10">
    <name type="scientific">Arenibacter aquaticus</name>
    <dbReference type="NCBI Taxonomy" id="2489054"/>
    <lineage>
        <taxon>Bacteria</taxon>
        <taxon>Pseudomonadati</taxon>
        <taxon>Bacteroidota</taxon>
        <taxon>Flavobacteriia</taxon>
        <taxon>Flavobacteriales</taxon>
        <taxon>Flavobacteriaceae</taxon>
        <taxon>Arenibacter</taxon>
    </lineage>
</organism>
<dbReference type="Gene3D" id="3.30.450.20">
    <property type="entry name" value="PAS domain"/>
    <property type="match status" value="1"/>
</dbReference>
<dbReference type="Gene3D" id="3.30.565.10">
    <property type="entry name" value="Histidine kinase-like ATPase, C-terminal domain"/>
    <property type="match status" value="1"/>
</dbReference>
<dbReference type="GO" id="GO:0006355">
    <property type="term" value="P:regulation of DNA-templated transcription"/>
    <property type="evidence" value="ECO:0007669"/>
    <property type="project" value="InterPro"/>
</dbReference>
<feature type="domain" description="Histidine kinase" evidence="7">
    <location>
        <begin position="188"/>
        <end position="406"/>
    </location>
</feature>
<accession>A0A430K5I6</accession>
<dbReference type="NCBIfam" id="TIGR00229">
    <property type="entry name" value="sensory_box"/>
    <property type="match status" value="1"/>
</dbReference>
<dbReference type="Gene3D" id="1.10.287.130">
    <property type="match status" value="1"/>
</dbReference>
<dbReference type="GO" id="GO:0009927">
    <property type="term" value="F:histidine phosphotransfer kinase activity"/>
    <property type="evidence" value="ECO:0007669"/>
    <property type="project" value="TreeGrafter"/>
</dbReference>